<dbReference type="OrthoDB" id="413361at2759"/>
<gene>
    <name evidence="1" type="ORF">FISHEDRAFT_12200</name>
</gene>
<keyword evidence="2" id="KW-1185">Reference proteome</keyword>
<organism evidence="1 2">
    <name type="scientific">Fistulina hepatica ATCC 64428</name>
    <dbReference type="NCBI Taxonomy" id="1128425"/>
    <lineage>
        <taxon>Eukaryota</taxon>
        <taxon>Fungi</taxon>
        <taxon>Dikarya</taxon>
        <taxon>Basidiomycota</taxon>
        <taxon>Agaricomycotina</taxon>
        <taxon>Agaricomycetes</taxon>
        <taxon>Agaricomycetidae</taxon>
        <taxon>Agaricales</taxon>
        <taxon>Fistulinaceae</taxon>
        <taxon>Fistulina</taxon>
    </lineage>
</organism>
<evidence type="ECO:0000313" key="2">
    <source>
        <dbReference type="Proteomes" id="UP000054144"/>
    </source>
</evidence>
<sequence>MKKLPFPKDNHFCTMCPFQIVHTNVFDPISPASPEGFWYGMAYDQFKLDIKEYFQAEVGEFRLAANFIEFLRSDNGGEYVSTSFREQL</sequence>
<dbReference type="EMBL" id="KN881931">
    <property type="protein sequence ID" value="KIY47613.1"/>
    <property type="molecule type" value="Genomic_DNA"/>
</dbReference>
<proteinExistence type="predicted"/>
<accession>A0A0D7A9W2</accession>
<dbReference type="AlphaFoldDB" id="A0A0D7A9W2"/>
<name>A0A0D7A9W2_9AGAR</name>
<protein>
    <recommendedName>
        <fullName evidence="3">Integrase catalytic domain-containing protein</fullName>
    </recommendedName>
</protein>
<evidence type="ECO:0000313" key="1">
    <source>
        <dbReference type="EMBL" id="KIY47613.1"/>
    </source>
</evidence>
<reference evidence="1 2" key="1">
    <citation type="journal article" date="2015" name="Fungal Genet. Biol.">
        <title>Evolution of novel wood decay mechanisms in Agaricales revealed by the genome sequences of Fistulina hepatica and Cylindrobasidium torrendii.</title>
        <authorList>
            <person name="Floudas D."/>
            <person name="Held B.W."/>
            <person name="Riley R."/>
            <person name="Nagy L.G."/>
            <person name="Koehler G."/>
            <person name="Ransdell A.S."/>
            <person name="Younus H."/>
            <person name="Chow J."/>
            <person name="Chiniquy J."/>
            <person name="Lipzen A."/>
            <person name="Tritt A."/>
            <person name="Sun H."/>
            <person name="Haridas S."/>
            <person name="LaButti K."/>
            <person name="Ohm R.A."/>
            <person name="Kues U."/>
            <person name="Blanchette R.A."/>
            <person name="Grigoriev I.V."/>
            <person name="Minto R.E."/>
            <person name="Hibbett D.S."/>
        </authorList>
    </citation>
    <scope>NUCLEOTIDE SEQUENCE [LARGE SCALE GENOMIC DNA]</scope>
    <source>
        <strain evidence="1 2">ATCC 64428</strain>
    </source>
</reference>
<evidence type="ECO:0008006" key="3">
    <source>
        <dbReference type="Google" id="ProtNLM"/>
    </source>
</evidence>
<dbReference type="Proteomes" id="UP000054144">
    <property type="component" value="Unassembled WGS sequence"/>
</dbReference>
<feature type="non-terminal residue" evidence="1">
    <location>
        <position position="88"/>
    </location>
</feature>